<protein>
    <submittedName>
        <fullName evidence="9">Diguanylate cyclase</fullName>
    </submittedName>
</protein>
<keyword evidence="5 7" id="KW-1133">Transmembrane helix</keyword>
<dbReference type="InterPro" id="IPR025966">
    <property type="entry name" value="OppC_N"/>
</dbReference>
<dbReference type="RefSeq" id="WP_036200556.1">
    <property type="nucleotide sequence ID" value="NZ_AVCY01000006.1"/>
</dbReference>
<dbReference type="InterPro" id="IPR035906">
    <property type="entry name" value="MetI-like_sf"/>
</dbReference>
<dbReference type="eggNOG" id="COG1173">
    <property type="taxonomic scope" value="Bacteria"/>
</dbReference>
<dbReference type="EMBL" id="JPVO01000050">
    <property type="protein sequence ID" value="KGR75584.1"/>
    <property type="molecule type" value="Genomic_DNA"/>
</dbReference>
<evidence type="ECO:0000256" key="4">
    <source>
        <dbReference type="ARBA" id="ARBA00022692"/>
    </source>
</evidence>
<proteinExistence type="inferred from homology"/>
<evidence type="ECO:0000259" key="8">
    <source>
        <dbReference type="PROSITE" id="PS50928"/>
    </source>
</evidence>
<feature type="transmembrane region" description="Helical" evidence="7">
    <location>
        <begin position="49"/>
        <end position="70"/>
    </location>
</feature>
<comment type="caution">
    <text evidence="9">The sequence shown here is derived from an EMBL/GenBank/DDBJ whole genome shotgun (WGS) entry which is preliminary data.</text>
</comment>
<accession>A0A0A3HT18</accession>
<keyword evidence="10" id="KW-1185">Reference proteome</keyword>
<evidence type="ECO:0000313" key="10">
    <source>
        <dbReference type="Proteomes" id="UP000030408"/>
    </source>
</evidence>
<feature type="transmembrane region" description="Helical" evidence="7">
    <location>
        <begin position="222"/>
        <end position="243"/>
    </location>
</feature>
<reference evidence="9 10" key="1">
    <citation type="submission" date="2014-02" db="EMBL/GenBank/DDBJ databases">
        <title>Draft genome sequence of Lysinibacillus sinduriensis JCM 15800.</title>
        <authorList>
            <person name="Zhang F."/>
            <person name="Wang G."/>
            <person name="Zhang L."/>
        </authorList>
    </citation>
    <scope>NUCLEOTIDE SEQUENCE [LARGE SCALE GENOMIC DNA]</scope>
    <source>
        <strain evidence="9 10">JCM 15800</strain>
    </source>
</reference>
<feature type="transmembrane region" description="Helical" evidence="7">
    <location>
        <begin position="148"/>
        <end position="166"/>
    </location>
</feature>
<sequence>MSQNNLQLDKISKDKFKIVGSRHDESEKLAAKSVSFWKEVILRFSQNKLAIFGIIALIIVTLLAIFVPVFSPYSYREQLGLYNAAPSAAHWFGTDDLGRDIFVRVWQGARISLFIGITAAVIDLIIGVFWGSISGLAGGRLDNIMMRIADILSAVPYLLVVIILLVVLEPGLLPMIIALSITGWVNMARIVRGEVLSIKNQEYVLAARTLGANTGHLIMRHIVPNALGAILVTMTLTIPSAIFTESFLSYLGLGVPAPTASWGTMASEGNKALTSAPWRLFFPAFFISLTIFAFNAVGDGLRDALDPKLRK</sequence>
<dbReference type="OrthoDB" id="9797472at2"/>
<dbReference type="AlphaFoldDB" id="A0A0A3HT18"/>
<dbReference type="InterPro" id="IPR000515">
    <property type="entry name" value="MetI-like"/>
</dbReference>
<feature type="transmembrane region" description="Helical" evidence="7">
    <location>
        <begin position="280"/>
        <end position="301"/>
    </location>
</feature>
<evidence type="ECO:0000256" key="3">
    <source>
        <dbReference type="ARBA" id="ARBA00022475"/>
    </source>
</evidence>
<feature type="domain" description="ABC transmembrane type-1" evidence="8">
    <location>
        <begin position="109"/>
        <end position="298"/>
    </location>
</feature>
<dbReference type="Pfam" id="PF00528">
    <property type="entry name" value="BPD_transp_1"/>
    <property type="match status" value="1"/>
</dbReference>
<keyword evidence="3" id="KW-1003">Cell membrane</keyword>
<evidence type="ECO:0000256" key="6">
    <source>
        <dbReference type="ARBA" id="ARBA00023136"/>
    </source>
</evidence>
<dbReference type="PANTHER" id="PTHR43386">
    <property type="entry name" value="OLIGOPEPTIDE TRANSPORT SYSTEM PERMEASE PROTEIN APPC"/>
    <property type="match status" value="1"/>
</dbReference>
<dbReference type="InterPro" id="IPR050366">
    <property type="entry name" value="BP-dependent_transpt_permease"/>
</dbReference>
<evidence type="ECO:0000256" key="7">
    <source>
        <dbReference type="RuleBase" id="RU363032"/>
    </source>
</evidence>
<keyword evidence="2 7" id="KW-0813">Transport</keyword>
<dbReference type="PANTHER" id="PTHR43386:SF22">
    <property type="entry name" value="OLIGOPEPTIDE TRANSPORT SYSTEM PERMEASE PROTEIN OPPC"/>
    <property type="match status" value="1"/>
</dbReference>
<dbReference type="CDD" id="cd06261">
    <property type="entry name" value="TM_PBP2"/>
    <property type="match status" value="1"/>
</dbReference>
<gene>
    <name evidence="9" type="ORF">CD33_10620</name>
</gene>
<dbReference type="Gene3D" id="1.10.3720.10">
    <property type="entry name" value="MetI-like"/>
    <property type="match status" value="1"/>
</dbReference>
<name>A0A0A3HT18_9BACL</name>
<keyword evidence="4 7" id="KW-0812">Transmembrane</keyword>
<keyword evidence="6 7" id="KW-0472">Membrane</keyword>
<evidence type="ECO:0000256" key="5">
    <source>
        <dbReference type="ARBA" id="ARBA00022989"/>
    </source>
</evidence>
<dbReference type="Proteomes" id="UP000030408">
    <property type="component" value="Unassembled WGS sequence"/>
</dbReference>
<comment type="similarity">
    <text evidence="7">Belongs to the binding-protein-dependent transport system permease family.</text>
</comment>
<dbReference type="STRING" id="1384057.CD33_10620"/>
<dbReference type="PROSITE" id="PS50928">
    <property type="entry name" value="ABC_TM1"/>
    <property type="match status" value="1"/>
</dbReference>
<dbReference type="GO" id="GO:0005886">
    <property type="term" value="C:plasma membrane"/>
    <property type="evidence" value="ECO:0007669"/>
    <property type="project" value="UniProtKB-SubCell"/>
</dbReference>
<organism evidence="9 10">
    <name type="scientific">Ureibacillus sinduriensis BLB-1 = JCM 15800</name>
    <dbReference type="NCBI Taxonomy" id="1384057"/>
    <lineage>
        <taxon>Bacteria</taxon>
        <taxon>Bacillati</taxon>
        <taxon>Bacillota</taxon>
        <taxon>Bacilli</taxon>
        <taxon>Bacillales</taxon>
        <taxon>Caryophanaceae</taxon>
        <taxon>Ureibacillus</taxon>
    </lineage>
</organism>
<feature type="transmembrane region" description="Helical" evidence="7">
    <location>
        <begin position="111"/>
        <end position="136"/>
    </location>
</feature>
<dbReference type="SUPFAM" id="SSF161098">
    <property type="entry name" value="MetI-like"/>
    <property type="match status" value="1"/>
</dbReference>
<evidence type="ECO:0000313" key="9">
    <source>
        <dbReference type="EMBL" id="KGR75584.1"/>
    </source>
</evidence>
<comment type="subcellular location">
    <subcellularLocation>
        <location evidence="1 7">Cell membrane</location>
        <topology evidence="1 7">Multi-pass membrane protein</topology>
    </subcellularLocation>
</comment>
<dbReference type="GO" id="GO:0055085">
    <property type="term" value="P:transmembrane transport"/>
    <property type="evidence" value="ECO:0007669"/>
    <property type="project" value="InterPro"/>
</dbReference>
<evidence type="ECO:0000256" key="2">
    <source>
        <dbReference type="ARBA" id="ARBA00022448"/>
    </source>
</evidence>
<dbReference type="Pfam" id="PF12911">
    <property type="entry name" value="OppC_N"/>
    <property type="match status" value="1"/>
</dbReference>
<feature type="transmembrane region" description="Helical" evidence="7">
    <location>
        <begin position="172"/>
        <end position="191"/>
    </location>
</feature>
<evidence type="ECO:0000256" key="1">
    <source>
        <dbReference type="ARBA" id="ARBA00004651"/>
    </source>
</evidence>